<dbReference type="RefSeq" id="WP_204937534.1">
    <property type="nucleotide sequence ID" value="NZ_BAAAUM010000002.1"/>
</dbReference>
<comment type="caution">
    <text evidence="3">The sequence shown here is derived from an EMBL/GenBank/DDBJ whole genome shotgun (WGS) entry which is preliminary data.</text>
</comment>
<dbReference type="EMBL" id="BSET01000002">
    <property type="protein sequence ID" value="GLK02692.1"/>
    <property type="molecule type" value="Genomic_DNA"/>
</dbReference>
<protein>
    <recommendedName>
        <fullName evidence="5">DNA polymerase III subunit gamma/tau</fullName>
    </recommendedName>
</protein>
<evidence type="ECO:0000313" key="3">
    <source>
        <dbReference type="EMBL" id="GLK02692.1"/>
    </source>
</evidence>
<keyword evidence="2" id="KW-0812">Transmembrane</keyword>
<name>A0A9W6M9K3_9MICO</name>
<evidence type="ECO:0000256" key="1">
    <source>
        <dbReference type="SAM" id="MobiDB-lite"/>
    </source>
</evidence>
<reference evidence="3" key="1">
    <citation type="journal article" date="2014" name="Int. J. Syst. Evol. Microbiol.">
        <title>Complete genome sequence of Corynebacterium casei LMG S-19264T (=DSM 44701T), isolated from a smear-ripened cheese.</title>
        <authorList>
            <consortium name="US DOE Joint Genome Institute (JGI-PGF)"/>
            <person name="Walter F."/>
            <person name="Albersmeier A."/>
            <person name="Kalinowski J."/>
            <person name="Ruckert C."/>
        </authorList>
    </citation>
    <scope>NUCLEOTIDE SEQUENCE</scope>
    <source>
        <strain evidence="3">VKM Ac-1958</strain>
    </source>
</reference>
<dbReference type="Proteomes" id="UP001142325">
    <property type="component" value="Unassembled WGS sequence"/>
</dbReference>
<proteinExistence type="predicted"/>
<evidence type="ECO:0000313" key="4">
    <source>
        <dbReference type="Proteomes" id="UP001142325"/>
    </source>
</evidence>
<organism evidence="3 4">
    <name type="scientific">Microbacterium keratanolyticum</name>
    <dbReference type="NCBI Taxonomy" id="67574"/>
    <lineage>
        <taxon>Bacteria</taxon>
        <taxon>Bacillati</taxon>
        <taxon>Actinomycetota</taxon>
        <taxon>Actinomycetes</taxon>
        <taxon>Micrococcales</taxon>
        <taxon>Microbacteriaceae</taxon>
        <taxon>Microbacterium</taxon>
    </lineage>
</organism>
<accession>A0A9W6M9K3</accession>
<feature type="transmembrane region" description="Helical" evidence="2">
    <location>
        <begin position="110"/>
        <end position="128"/>
    </location>
</feature>
<evidence type="ECO:0008006" key="5">
    <source>
        <dbReference type="Google" id="ProtNLM"/>
    </source>
</evidence>
<keyword evidence="4" id="KW-1185">Reference proteome</keyword>
<feature type="compositionally biased region" description="Basic and acidic residues" evidence="1">
    <location>
        <begin position="7"/>
        <end position="23"/>
    </location>
</feature>
<keyword evidence="2" id="KW-0472">Membrane</keyword>
<evidence type="ECO:0000256" key="2">
    <source>
        <dbReference type="SAM" id="Phobius"/>
    </source>
</evidence>
<feature type="transmembrane region" description="Helical" evidence="2">
    <location>
        <begin position="68"/>
        <end position="90"/>
    </location>
</feature>
<feature type="region of interest" description="Disordered" evidence="1">
    <location>
        <begin position="1"/>
        <end position="34"/>
    </location>
</feature>
<dbReference type="AlphaFoldDB" id="A0A9W6M9K3"/>
<keyword evidence="2" id="KW-1133">Transmembrane helix</keyword>
<sequence>MTSDPDEAFRWEGDDARPARPEPRGSAPANDRADAAAQTAFTEASASEPVVVADEAVEANDPAGMSTAMLLTLGVVGGVYLLYSIGWAIGGARLQAFARFVVTDAMYVPWMWLAVLAPALWFIAAWVLTRGAASWARLLALLAGAVLLVPWPFVLMGAFGS</sequence>
<gene>
    <name evidence="3" type="ORF">GCM10017596_24070</name>
</gene>
<reference evidence="3" key="2">
    <citation type="submission" date="2023-01" db="EMBL/GenBank/DDBJ databases">
        <authorList>
            <person name="Sun Q."/>
            <person name="Evtushenko L."/>
        </authorList>
    </citation>
    <scope>NUCLEOTIDE SEQUENCE</scope>
    <source>
        <strain evidence="3">VKM Ac-1958</strain>
    </source>
</reference>
<feature type="transmembrane region" description="Helical" evidence="2">
    <location>
        <begin position="135"/>
        <end position="159"/>
    </location>
</feature>